<evidence type="ECO:0000259" key="1">
    <source>
        <dbReference type="Pfam" id="PF01610"/>
    </source>
</evidence>
<feature type="domain" description="Transposase IS204/IS1001/IS1096/IS1165 DDE" evidence="1">
    <location>
        <begin position="160"/>
        <end position="399"/>
    </location>
</feature>
<dbReference type="KEGG" id="ima:PO878_04230"/>
<gene>
    <name evidence="4" type="ORF">PO878_00360</name>
    <name evidence="5" type="ORF">PO878_04230</name>
</gene>
<protein>
    <submittedName>
        <fullName evidence="5">ISL3 family transposase</fullName>
    </submittedName>
</protein>
<dbReference type="Pfam" id="PF13542">
    <property type="entry name" value="HTH_Tnp_ISL3"/>
    <property type="match status" value="1"/>
</dbReference>
<proteinExistence type="predicted"/>
<feature type="domain" description="Transposase IS204/IS1001/IS1096/IS1165 helix-turn-helix" evidence="2">
    <location>
        <begin position="95"/>
        <end position="143"/>
    </location>
</feature>
<dbReference type="PANTHER" id="PTHR33498">
    <property type="entry name" value="TRANSPOSASE FOR INSERTION SEQUENCE ELEMENT IS1557"/>
    <property type="match status" value="1"/>
</dbReference>
<dbReference type="KEGG" id="ima:PO878_00360"/>
<dbReference type="AlphaFoldDB" id="A0AAF0BWK7"/>
<evidence type="ECO:0000259" key="3">
    <source>
        <dbReference type="Pfam" id="PF14690"/>
    </source>
</evidence>
<name>A0AAF0BWK7_9ACTN</name>
<evidence type="ECO:0000259" key="2">
    <source>
        <dbReference type="Pfam" id="PF13542"/>
    </source>
</evidence>
<dbReference type="RefSeq" id="WP_272736696.1">
    <property type="nucleotide sequence ID" value="NZ_CP116942.1"/>
</dbReference>
<accession>A0AAF0BWK7</accession>
<dbReference type="Pfam" id="PF14690">
    <property type="entry name" value="Zn_ribbon_ISL3"/>
    <property type="match status" value="1"/>
</dbReference>
<dbReference type="Proteomes" id="UP001216390">
    <property type="component" value="Chromosome"/>
</dbReference>
<keyword evidence="6" id="KW-1185">Reference proteome</keyword>
<dbReference type="PANTHER" id="PTHR33498:SF1">
    <property type="entry name" value="TRANSPOSASE FOR INSERTION SEQUENCE ELEMENT IS1557"/>
    <property type="match status" value="1"/>
</dbReference>
<reference evidence="5" key="1">
    <citation type="submission" date="2023-01" db="EMBL/GenBank/DDBJ databases">
        <title>The diversity of Class Acidimicrobiia in South China Sea sediment environments and the proposal of Iamia marina sp. nov., a novel species of the genus Iamia.</title>
        <authorList>
            <person name="He Y."/>
            <person name="Tian X."/>
        </authorList>
    </citation>
    <scope>NUCLEOTIDE SEQUENCE</scope>
    <source>
        <strain evidence="5">DSM 19957</strain>
    </source>
</reference>
<sequence>MRVSKVLKAICGFSREVVVIGVGVISGPRPVLEIHVRSKLRRRGRCGRCGQLGSWFDNGGGARRWRHVDAGFATVELVAVGRRVDCTGCGPTVAAVPWARHDSAFTRAFEDLVVHDAIVGNKAAAAVRYGISWRAVNNACVRLATEALDRVDLLDGVTAIAIDEVKYKKGQRYLTVVCDHATGKVIWAAKGRSRATVGQFFDALGDRADGLEFVTADGAAWIRDVVAVRAPNAIVCLDTFHVIGWAIDALDVVRRQEWNRLRQAGAAGAAKEFKGLRFLLRRNWENLAPGQRAVIDRLARANRRTFRAHQLKEELRDIFALPPTAARWALDQWLAWASRSKLAPFVRLARTIRTYRPSIEATLEWRLTNGIAESNNASIGRIRTNARGFHDPHAFITMIMLDRAGLNPQLPWDHAA</sequence>
<dbReference type="EMBL" id="CP116942">
    <property type="protein sequence ID" value="WCO67174.1"/>
    <property type="molecule type" value="Genomic_DNA"/>
</dbReference>
<dbReference type="InterPro" id="IPR002560">
    <property type="entry name" value="Transposase_DDE"/>
</dbReference>
<evidence type="ECO:0000313" key="6">
    <source>
        <dbReference type="Proteomes" id="UP001216390"/>
    </source>
</evidence>
<dbReference type="InterPro" id="IPR047951">
    <property type="entry name" value="Transpos_ISL3"/>
</dbReference>
<dbReference type="EMBL" id="CP116942">
    <property type="protein sequence ID" value="WCO67930.1"/>
    <property type="molecule type" value="Genomic_DNA"/>
</dbReference>
<evidence type="ECO:0000313" key="4">
    <source>
        <dbReference type="EMBL" id="WCO67174.1"/>
    </source>
</evidence>
<dbReference type="InterPro" id="IPR029261">
    <property type="entry name" value="Transposase_Znf"/>
</dbReference>
<dbReference type="NCBIfam" id="NF033550">
    <property type="entry name" value="transpos_ISL3"/>
    <property type="match status" value="1"/>
</dbReference>
<organism evidence="5 6">
    <name type="scientific">Iamia majanohamensis</name>
    <dbReference type="NCBI Taxonomy" id="467976"/>
    <lineage>
        <taxon>Bacteria</taxon>
        <taxon>Bacillati</taxon>
        <taxon>Actinomycetota</taxon>
        <taxon>Acidimicrobiia</taxon>
        <taxon>Acidimicrobiales</taxon>
        <taxon>Iamiaceae</taxon>
        <taxon>Iamia</taxon>
    </lineage>
</organism>
<dbReference type="InterPro" id="IPR032877">
    <property type="entry name" value="Transposase_HTH"/>
</dbReference>
<dbReference type="Pfam" id="PF01610">
    <property type="entry name" value="DDE_Tnp_ISL3"/>
    <property type="match status" value="1"/>
</dbReference>
<evidence type="ECO:0000313" key="5">
    <source>
        <dbReference type="EMBL" id="WCO67930.1"/>
    </source>
</evidence>
<feature type="domain" description="Transposase IS204/IS1001/IS1096/IS1165 zinc-finger" evidence="3">
    <location>
        <begin position="43"/>
        <end position="89"/>
    </location>
</feature>